<reference evidence="2 3" key="1">
    <citation type="journal article" date="2023" name="BMC Biol.">
        <title>The compact genome of the sponge Oopsacas minuta (Hexactinellida) is lacking key metazoan core genes.</title>
        <authorList>
            <person name="Santini S."/>
            <person name="Schenkelaars Q."/>
            <person name="Jourda C."/>
            <person name="Duchesne M."/>
            <person name="Belahbib H."/>
            <person name="Rocher C."/>
            <person name="Selva M."/>
            <person name="Riesgo A."/>
            <person name="Vervoort M."/>
            <person name="Leys S.P."/>
            <person name="Kodjabachian L."/>
            <person name="Le Bivic A."/>
            <person name="Borchiellini C."/>
            <person name="Claverie J.M."/>
            <person name="Renard E."/>
        </authorList>
    </citation>
    <scope>NUCLEOTIDE SEQUENCE [LARGE SCALE GENOMIC DNA]</scope>
    <source>
        <strain evidence="2">SPO-2</strain>
    </source>
</reference>
<evidence type="ECO:0000256" key="1">
    <source>
        <dbReference type="SAM" id="Phobius"/>
    </source>
</evidence>
<dbReference type="Proteomes" id="UP001165289">
    <property type="component" value="Unassembled WGS sequence"/>
</dbReference>
<dbReference type="InterPro" id="IPR036397">
    <property type="entry name" value="RNaseH_sf"/>
</dbReference>
<name>A0AAV7JL47_9METZ</name>
<feature type="transmembrane region" description="Helical" evidence="1">
    <location>
        <begin position="9"/>
        <end position="27"/>
    </location>
</feature>
<dbReference type="AlphaFoldDB" id="A0AAV7JL47"/>
<comment type="caution">
    <text evidence="2">The sequence shown here is derived from an EMBL/GenBank/DDBJ whole genome shotgun (WGS) entry which is preliminary data.</text>
</comment>
<dbReference type="GO" id="GO:0003676">
    <property type="term" value="F:nucleic acid binding"/>
    <property type="evidence" value="ECO:0007669"/>
    <property type="project" value="InterPro"/>
</dbReference>
<keyword evidence="1" id="KW-0812">Transmembrane</keyword>
<keyword evidence="3" id="KW-1185">Reference proteome</keyword>
<organism evidence="2 3">
    <name type="scientific">Oopsacas minuta</name>
    <dbReference type="NCBI Taxonomy" id="111878"/>
    <lineage>
        <taxon>Eukaryota</taxon>
        <taxon>Metazoa</taxon>
        <taxon>Porifera</taxon>
        <taxon>Hexactinellida</taxon>
        <taxon>Hexasterophora</taxon>
        <taxon>Lyssacinosida</taxon>
        <taxon>Leucopsacidae</taxon>
        <taxon>Oopsacas</taxon>
    </lineage>
</organism>
<gene>
    <name evidence="2" type="ORF">LOD99_11856</name>
</gene>
<keyword evidence="1" id="KW-1133">Transmembrane helix</keyword>
<protein>
    <submittedName>
        <fullName evidence="2">Uncharacterized protein</fullName>
    </submittedName>
</protein>
<sequence length="486" mass="56068">MTFCIRKRLCIYFILVFVCCLFINQFLHVFNQDRFSNTILQLTPLPYQIYKESNDKYTKRNTTIISNVTCPVSKRHRSRSQAPIALATFPGSGTTWLRYLIEESTGYLTATIYDRDNENFKGSTFKDGRSIAIKTHLMYNEFKTPHPFMLEYGKAIILIRHPRNSIIAEVNREFSDNPLGFMDLSWNGETSDRPRSGRPRSIRTPLLKKSVREKIRYNPKRSVQKMANECNCSTRTMGRLVHDDLGLKSYKFRKAQLLSDVNKKRIEKCKKLRERFRDGRHLDILFTDEKLSTVECSFNRQNDRVLCSTSKGISPVARIVKRTQKPASVMVWGGITATGRTSLVFIDQGVKVNPEKYIQDILEGGLEPWATPHFQGRHWIFQQDSAPAHKSKATQTWLKDHFPEIISPVEWPASSPDLNRMDFSIWSILESKACVKPHKSLEALRASLVREWHLIPQEVLSASSDCFYKRLSSCIQAKGDIFEGLV</sequence>
<dbReference type="EMBL" id="JAKMXF010000321">
    <property type="protein sequence ID" value="KAI6649491.1"/>
    <property type="molecule type" value="Genomic_DNA"/>
</dbReference>
<dbReference type="Gene3D" id="3.30.420.10">
    <property type="entry name" value="Ribonuclease H-like superfamily/Ribonuclease H"/>
    <property type="match status" value="1"/>
</dbReference>
<dbReference type="InterPro" id="IPR027417">
    <property type="entry name" value="P-loop_NTPase"/>
</dbReference>
<dbReference type="Gene3D" id="3.40.50.300">
    <property type="entry name" value="P-loop containing nucleotide triphosphate hydrolases"/>
    <property type="match status" value="1"/>
</dbReference>
<keyword evidence="1" id="KW-0472">Membrane</keyword>
<evidence type="ECO:0000313" key="2">
    <source>
        <dbReference type="EMBL" id="KAI6649491.1"/>
    </source>
</evidence>
<dbReference type="PANTHER" id="PTHR46068:SF1">
    <property type="entry name" value="TRANSPOSASE IS30-LIKE HTH DOMAIN-CONTAINING PROTEIN"/>
    <property type="match status" value="1"/>
</dbReference>
<dbReference type="SUPFAM" id="SSF52540">
    <property type="entry name" value="P-loop containing nucleoside triphosphate hydrolases"/>
    <property type="match status" value="1"/>
</dbReference>
<evidence type="ECO:0000313" key="3">
    <source>
        <dbReference type="Proteomes" id="UP001165289"/>
    </source>
</evidence>
<dbReference type="PANTHER" id="PTHR46068">
    <property type="entry name" value="PROTEIN CBG27172"/>
    <property type="match status" value="1"/>
</dbReference>
<accession>A0AAV7JL47</accession>
<proteinExistence type="predicted"/>